<dbReference type="NCBIfam" id="TIGR01891">
    <property type="entry name" value="amidohydrolases"/>
    <property type="match status" value="1"/>
</dbReference>
<dbReference type="OrthoDB" id="9777385at2"/>
<keyword evidence="1 3" id="KW-0378">Hydrolase</keyword>
<protein>
    <submittedName>
        <fullName evidence="3">Hydrolase</fullName>
    </submittedName>
</protein>
<evidence type="ECO:0000256" key="1">
    <source>
        <dbReference type="ARBA" id="ARBA00022801"/>
    </source>
</evidence>
<accession>A0A2Z4FPJ5</accession>
<dbReference type="Gene3D" id="3.30.70.360">
    <property type="match status" value="1"/>
</dbReference>
<dbReference type="GO" id="GO:0050118">
    <property type="term" value="F:N-acetyldiaminopimelate deacetylase activity"/>
    <property type="evidence" value="ECO:0007669"/>
    <property type="project" value="UniProtKB-ARBA"/>
</dbReference>
<evidence type="ECO:0000313" key="3">
    <source>
        <dbReference type="EMBL" id="AWV90883.1"/>
    </source>
</evidence>
<organism evidence="3 4">
    <name type="scientific">Bradymonas sediminis</name>
    <dbReference type="NCBI Taxonomy" id="1548548"/>
    <lineage>
        <taxon>Bacteria</taxon>
        <taxon>Deltaproteobacteria</taxon>
        <taxon>Bradymonadales</taxon>
        <taxon>Bradymonadaceae</taxon>
        <taxon>Bradymonas</taxon>
    </lineage>
</organism>
<gene>
    <name evidence="3" type="ORF">DN745_16760</name>
</gene>
<dbReference type="GO" id="GO:0019877">
    <property type="term" value="P:diaminopimelate biosynthetic process"/>
    <property type="evidence" value="ECO:0007669"/>
    <property type="project" value="UniProtKB-ARBA"/>
</dbReference>
<dbReference type="Proteomes" id="UP000249799">
    <property type="component" value="Chromosome"/>
</dbReference>
<dbReference type="KEGG" id="bsed:DN745_16760"/>
<keyword evidence="2" id="KW-0464">Manganese</keyword>
<dbReference type="AlphaFoldDB" id="A0A2Z4FPJ5"/>
<dbReference type="Pfam" id="PF01546">
    <property type="entry name" value="Peptidase_M20"/>
    <property type="match status" value="1"/>
</dbReference>
<proteinExistence type="predicted"/>
<feature type="binding site" evidence="2">
    <location>
        <position position="115"/>
    </location>
    <ligand>
        <name>Mn(2+)</name>
        <dbReference type="ChEBI" id="CHEBI:29035"/>
        <label>2</label>
    </ligand>
</feature>
<dbReference type="InterPro" id="IPR002933">
    <property type="entry name" value="Peptidase_M20"/>
</dbReference>
<dbReference type="PIRSF" id="PIRSF005962">
    <property type="entry name" value="Pept_M20D_amidohydro"/>
    <property type="match status" value="1"/>
</dbReference>
<dbReference type="InterPro" id="IPR017439">
    <property type="entry name" value="Amidohydrolase"/>
</dbReference>
<feature type="binding site" evidence="2">
    <location>
        <position position="374"/>
    </location>
    <ligand>
        <name>Mn(2+)</name>
        <dbReference type="ChEBI" id="CHEBI:29035"/>
        <label>2</label>
    </ligand>
</feature>
<dbReference type="GO" id="GO:0046872">
    <property type="term" value="F:metal ion binding"/>
    <property type="evidence" value="ECO:0007669"/>
    <property type="project" value="UniProtKB-KW"/>
</dbReference>
<dbReference type="InterPro" id="IPR011650">
    <property type="entry name" value="Peptidase_M20_dimer"/>
</dbReference>
<dbReference type="PANTHER" id="PTHR11014:SF63">
    <property type="entry name" value="METALLOPEPTIDASE, PUTATIVE (AFU_ORTHOLOGUE AFUA_6G09600)-RELATED"/>
    <property type="match status" value="1"/>
</dbReference>
<comment type="cofactor">
    <cofactor evidence="2">
        <name>Mn(2+)</name>
        <dbReference type="ChEBI" id="CHEBI:29035"/>
    </cofactor>
    <text evidence="2">The Mn(2+) ion enhances activity.</text>
</comment>
<reference evidence="3 4" key="1">
    <citation type="submission" date="2018-06" db="EMBL/GenBank/DDBJ databases">
        <title>Lujinxingia sediminis gen. nov. sp. nov., a new facultative anaerobic member of the class Deltaproteobacteria, and proposal of Lujinxingaceae fam. nov.</title>
        <authorList>
            <person name="Guo L.-Y."/>
            <person name="Li C.-M."/>
            <person name="Wang S."/>
            <person name="Du Z.-J."/>
        </authorList>
    </citation>
    <scope>NUCLEOTIDE SEQUENCE [LARGE SCALE GENOMIC DNA]</scope>
    <source>
        <strain evidence="3 4">FA350</strain>
    </source>
</reference>
<dbReference type="InterPro" id="IPR036264">
    <property type="entry name" value="Bact_exopeptidase_dim_dom"/>
</dbReference>
<dbReference type="Gene3D" id="3.40.630.10">
    <property type="entry name" value="Zn peptidases"/>
    <property type="match status" value="1"/>
</dbReference>
<name>A0A2Z4FPJ5_9DELT</name>
<dbReference type="EMBL" id="CP030032">
    <property type="protein sequence ID" value="AWV90883.1"/>
    <property type="molecule type" value="Genomic_DNA"/>
</dbReference>
<keyword evidence="4" id="KW-1185">Reference proteome</keyword>
<feature type="binding site" evidence="2">
    <location>
        <position position="113"/>
    </location>
    <ligand>
        <name>Mn(2+)</name>
        <dbReference type="ChEBI" id="CHEBI:29035"/>
        <label>2</label>
    </ligand>
</feature>
<evidence type="ECO:0000313" key="4">
    <source>
        <dbReference type="Proteomes" id="UP000249799"/>
    </source>
</evidence>
<feature type="binding site" evidence="2">
    <location>
        <position position="174"/>
    </location>
    <ligand>
        <name>Mn(2+)</name>
        <dbReference type="ChEBI" id="CHEBI:29035"/>
        <label>2</label>
    </ligand>
</feature>
<feature type="binding site" evidence="2">
    <location>
        <position position="149"/>
    </location>
    <ligand>
        <name>Mn(2+)</name>
        <dbReference type="ChEBI" id="CHEBI:29035"/>
        <label>2</label>
    </ligand>
</feature>
<keyword evidence="2" id="KW-0479">Metal-binding</keyword>
<dbReference type="SUPFAM" id="SSF55031">
    <property type="entry name" value="Bacterial exopeptidase dimerisation domain"/>
    <property type="match status" value="1"/>
</dbReference>
<sequence length="424" mass="46135">MLSPSELLAQVDQTLKDRSPELVSLRRELHAHPELSHHEYETTSLLAATLTEFGLKVYPREEGTGFYADLTPEGFNPATQPTVAIRTDIDALPIFEANEVSYASTRPGAMHACGHDVHMTVATAAAMAIHEFRDHLPGRLRLVYQHAEEVSEGGASDMVSFGAIDGVDAILAVHCDPQLEVGRIGLRAGNLTAAYDSFTIKITGKSGHGARPHHCVDPIRVSAQLLNALYQMPVQYFDSRDPVVLSVGSLHAGDSFNVIPESAEFKGTLRTLTQESRGRLEPVMRKIIEGICMAHGATYQLHFEHGAPSVVNSAQLIDLFEDVGRAMLGDQGIYRIPLPSMGGEDFSYYLQHIPGAMFRLGTAGPGTRTRHLLHSDKFDVDDRAITLGARLMSRAALTLMQRLANQELALTPPPQAVFATSGAE</sequence>
<dbReference type="RefSeq" id="WP_111336624.1">
    <property type="nucleotide sequence ID" value="NZ_CP030032.1"/>
</dbReference>
<dbReference type="FunFam" id="3.30.70.360:FF:000001">
    <property type="entry name" value="N-acetyldiaminopimelate deacetylase"/>
    <property type="match status" value="1"/>
</dbReference>
<dbReference type="Pfam" id="PF07687">
    <property type="entry name" value="M20_dimer"/>
    <property type="match status" value="1"/>
</dbReference>
<dbReference type="SUPFAM" id="SSF53187">
    <property type="entry name" value="Zn-dependent exopeptidases"/>
    <property type="match status" value="1"/>
</dbReference>
<evidence type="ECO:0000256" key="2">
    <source>
        <dbReference type="PIRSR" id="PIRSR005962-1"/>
    </source>
</evidence>
<dbReference type="PANTHER" id="PTHR11014">
    <property type="entry name" value="PEPTIDASE M20 FAMILY MEMBER"/>
    <property type="match status" value="1"/>
</dbReference>